<keyword evidence="2" id="KW-1185">Reference proteome</keyword>
<organism evidence="1 2">
    <name type="scientific">Dermatophagoides pteronyssinus</name>
    <name type="common">European house dust mite</name>
    <dbReference type="NCBI Taxonomy" id="6956"/>
    <lineage>
        <taxon>Eukaryota</taxon>
        <taxon>Metazoa</taxon>
        <taxon>Ecdysozoa</taxon>
        <taxon>Arthropoda</taxon>
        <taxon>Chelicerata</taxon>
        <taxon>Arachnida</taxon>
        <taxon>Acari</taxon>
        <taxon>Acariformes</taxon>
        <taxon>Sarcoptiformes</taxon>
        <taxon>Astigmata</taxon>
        <taxon>Psoroptidia</taxon>
        <taxon>Analgoidea</taxon>
        <taxon>Pyroglyphidae</taxon>
        <taxon>Dermatophagoidinae</taxon>
        <taxon>Dermatophagoides</taxon>
    </lineage>
</organism>
<name>A0ABQ8JWF7_DERPT</name>
<reference evidence="1 2" key="1">
    <citation type="journal article" date="2018" name="J. Allergy Clin. Immunol.">
        <title>High-quality assembly of Dermatophagoides pteronyssinus genome and transcriptome reveals a wide range of novel allergens.</title>
        <authorList>
            <person name="Liu X.Y."/>
            <person name="Yang K.Y."/>
            <person name="Wang M.Q."/>
            <person name="Kwok J.S."/>
            <person name="Zeng X."/>
            <person name="Yang Z."/>
            <person name="Xiao X.J."/>
            <person name="Lau C.P."/>
            <person name="Li Y."/>
            <person name="Huang Z.M."/>
            <person name="Ba J.G."/>
            <person name="Yim A.K."/>
            <person name="Ouyang C.Y."/>
            <person name="Ngai S.M."/>
            <person name="Chan T.F."/>
            <person name="Leung E.L."/>
            <person name="Liu L."/>
            <person name="Liu Z.G."/>
            <person name="Tsui S.K."/>
        </authorList>
    </citation>
    <scope>NUCLEOTIDE SEQUENCE [LARGE SCALE GENOMIC DNA]</scope>
    <source>
        <strain evidence="1">Derp</strain>
    </source>
</reference>
<reference evidence="1 2" key="2">
    <citation type="journal article" date="2022" name="Mol. Biol. Evol.">
        <title>Comparative Genomics Reveals Insights into the Divergent Evolution of Astigmatic Mites and Household Pest Adaptations.</title>
        <authorList>
            <person name="Xiong Q."/>
            <person name="Wan A.T."/>
            <person name="Liu X."/>
            <person name="Fung C.S."/>
            <person name="Xiao X."/>
            <person name="Malainual N."/>
            <person name="Hou J."/>
            <person name="Wang L."/>
            <person name="Wang M."/>
            <person name="Yang K.Y."/>
            <person name="Cui Y."/>
            <person name="Leung E.L."/>
            <person name="Nong W."/>
            <person name="Shin S.K."/>
            <person name="Au S.W."/>
            <person name="Jeong K.Y."/>
            <person name="Chew F.T."/>
            <person name="Hui J.H."/>
            <person name="Leung T.F."/>
            <person name="Tungtrongchitr A."/>
            <person name="Zhong N."/>
            <person name="Liu Z."/>
            <person name="Tsui S.K."/>
        </authorList>
    </citation>
    <scope>NUCLEOTIDE SEQUENCE [LARGE SCALE GENOMIC DNA]</scope>
    <source>
        <strain evidence="1">Derp</strain>
    </source>
</reference>
<sequence>MNVIWWYPCDKHIIYAVECAIKLTKNLNLDILEFDKLWENRMGKGFFFKQKTEQKINEINPKKSRKR</sequence>
<protein>
    <submittedName>
        <fullName evidence="1">Uncharacterized protein</fullName>
    </submittedName>
</protein>
<evidence type="ECO:0000313" key="1">
    <source>
        <dbReference type="EMBL" id="KAH9426954.1"/>
    </source>
</evidence>
<evidence type="ECO:0000313" key="2">
    <source>
        <dbReference type="Proteomes" id="UP000887458"/>
    </source>
</evidence>
<proteinExistence type="predicted"/>
<comment type="caution">
    <text evidence="1">The sequence shown here is derived from an EMBL/GenBank/DDBJ whole genome shotgun (WGS) entry which is preliminary data.</text>
</comment>
<accession>A0ABQ8JWF7</accession>
<dbReference type="EMBL" id="NJHN03000007">
    <property type="protein sequence ID" value="KAH9426954.1"/>
    <property type="molecule type" value="Genomic_DNA"/>
</dbReference>
<gene>
    <name evidence="1" type="ORF">DERP_011623</name>
</gene>
<dbReference type="Proteomes" id="UP000887458">
    <property type="component" value="Unassembled WGS sequence"/>
</dbReference>